<dbReference type="InterPro" id="IPR036034">
    <property type="entry name" value="PDZ_sf"/>
</dbReference>
<dbReference type="Pfam" id="PF13180">
    <property type="entry name" value="PDZ_2"/>
    <property type="match status" value="1"/>
</dbReference>
<feature type="chain" id="PRO_5043378142" description="PDZ domain-containing protein" evidence="1">
    <location>
        <begin position="23"/>
        <end position="252"/>
    </location>
</feature>
<organism evidence="3">
    <name type="scientific">Oceaniferula spumae</name>
    <dbReference type="NCBI Taxonomy" id="2979115"/>
    <lineage>
        <taxon>Bacteria</taxon>
        <taxon>Pseudomonadati</taxon>
        <taxon>Verrucomicrobiota</taxon>
        <taxon>Verrucomicrobiia</taxon>
        <taxon>Verrucomicrobiales</taxon>
        <taxon>Verrucomicrobiaceae</taxon>
        <taxon>Oceaniferula</taxon>
    </lineage>
</organism>
<name>A0AAT9FI54_9BACT</name>
<reference evidence="3" key="1">
    <citation type="submission" date="2024-07" db="EMBL/GenBank/DDBJ databases">
        <title>Complete genome sequence of Verrucomicrobiaceae bacterium NT6N.</title>
        <authorList>
            <person name="Huang C."/>
            <person name="Takami H."/>
            <person name="Hamasaki K."/>
        </authorList>
    </citation>
    <scope>NUCLEOTIDE SEQUENCE</scope>
    <source>
        <strain evidence="3">NT6N</strain>
    </source>
</reference>
<dbReference type="KEGG" id="osu:NT6N_07180"/>
<evidence type="ECO:0000259" key="2">
    <source>
        <dbReference type="Pfam" id="PF13180"/>
    </source>
</evidence>
<dbReference type="InterPro" id="IPR001478">
    <property type="entry name" value="PDZ"/>
</dbReference>
<proteinExistence type="predicted"/>
<dbReference type="AlphaFoldDB" id="A0AAT9FI54"/>
<gene>
    <name evidence="3" type="ORF">NT6N_07180</name>
</gene>
<dbReference type="EMBL" id="AP026866">
    <property type="protein sequence ID" value="BDS05678.1"/>
    <property type="molecule type" value="Genomic_DNA"/>
</dbReference>
<accession>A0AAT9FI54</accession>
<dbReference type="SUPFAM" id="SSF50156">
    <property type="entry name" value="PDZ domain-like"/>
    <property type="match status" value="1"/>
</dbReference>
<sequence length="252" mass="27191">MFKIVSAYAVIMGSIVIASAQAEPPIPGMPVPAKQANVSMGVGVVKPSDALYSQLPKLPRGCGFLLQSIAPGSSAEKSGLKVMDVIWKLDDQILINEGQMMTLLGLRKPGDHVKVSYFRSGKAQVTTLTLQPGTSAPANPEALVIAPPIPGLPAQPMRVISYEDRSASISDKTGTATLTYREGKLWLHVESDKGVETFNGTIENASELAHVPTVWRSRLPILRRSLEESLSLRKLPRIRRVPTPKHRIAGGE</sequence>
<evidence type="ECO:0000256" key="1">
    <source>
        <dbReference type="SAM" id="SignalP"/>
    </source>
</evidence>
<keyword evidence="1" id="KW-0732">Signal</keyword>
<protein>
    <recommendedName>
        <fullName evidence="2">PDZ domain-containing protein</fullName>
    </recommendedName>
</protein>
<feature type="domain" description="PDZ" evidence="2">
    <location>
        <begin position="39"/>
        <end position="128"/>
    </location>
</feature>
<evidence type="ECO:0000313" key="3">
    <source>
        <dbReference type="EMBL" id="BDS05678.1"/>
    </source>
</evidence>
<dbReference type="Gene3D" id="2.30.42.10">
    <property type="match status" value="1"/>
</dbReference>
<feature type="signal peptide" evidence="1">
    <location>
        <begin position="1"/>
        <end position="22"/>
    </location>
</feature>